<feature type="compositionally biased region" description="Basic and acidic residues" evidence="6">
    <location>
        <begin position="138"/>
        <end position="147"/>
    </location>
</feature>
<feature type="compositionally biased region" description="Basic and acidic residues" evidence="6">
    <location>
        <begin position="163"/>
        <end position="182"/>
    </location>
</feature>
<dbReference type="AlphaFoldDB" id="A0A077ZYD2"/>
<dbReference type="GO" id="GO:0003697">
    <property type="term" value="F:single-stranded DNA binding"/>
    <property type="evidence" value="ECO:0007669"/>
    <property type="project" value="TreeGrafter"/>
</dbReference>
<dbReference type="PANTHER" id="PTHR10507">
    <property type="entry name" value="CDC45-RELATED PROTEIN"/>
    <property type="match status" value="1"/>
</dbReference>
<keyword evidence="8" id="KW-1185">Reference proteome</keyword>
<dbReference type="GO" id="GO:0031261">
    <property type="term" value="C:DNA replication preinitiation complex"/>
    <property type="evidence" value="ECO:0007669"/>
    <property type="project" value="TreeGrafter"/>
</dbReference>
<dbReference type="EMBL" id="CCKQ01003721">
    <property type="protein sequence ID" value="CDW74860.1"/>
    <property type="molecule type" value="Genomic_DNA"/>
</dbReference>
<protein>
    <submittedName>
        <fullName evidence="7">Cdc45 domain containing protein</fullName>
    </submittedName>
</protein>
<evidence type="ECO:0000256" key="5">
    <source>
        <dbReference type="ARBA" id="ARBA00023306"/>
    </source>
</evidence>
<keyword evidence="4" id="KW-0539">Nucleus</keyword>
<gene>
    <name evidence="7" type="primary">Contig3704.g3956</name>
    <name evidence="7" type="ORF">STYLEM_3843</name>
</gene>
<dbReference type="Pfam" id="PF02724">
    <property type="entry name" value="CDC45"/>
    <property type="match status" value="1"/>
</dbReference>
<dbReference type="Proteomes" id="UP000039865">
    <property type="component" value="Unassembled WGS sequence"/>
</dbReference>
<dbReference type="GO" id="GO:0006270">
    <property type="term" value="P:DNA replication initiation"/>
    <property type="evidence" value="ECO:0007669"/>
    <property type="project" value="InterPro"/>
</dbReference>
<accession>A0A077ZYD2</accession>
<evidence type="ECO:0000256" key="2">
    <source>
        <dbReference type="ARBA" id="ARBA00010727"/>
    </source>
</evidence>
<reference evidence="7 8" key="1">
    <citation type="submission" date="2014-06" db="EMBL/GenBank/DDBJ databases">
        <authorList>
            <person name="Swart Estienne"/>
        </authorList>
    </citation>
    <scope>NUCLEOTIDE SEQUENCE [LARGE SCALE GENOMIC DNA]</scope>
    <source>
        <strain evidence="7 8">130c</strain>
    </source>
</reference>
<evidence type="ECO:0000313" key="7">
    <source>
        <dbReference type="EMBL" id="CDW74860.1"/>
    </source>
</evidence>
<dbReference type="OrthoDB" id="10258882at2759"/>
<evidence type="ECO:0000256" key="6">
    <source>
        <dbReference type="SAM" id="MobiDB-lite"/>
    </source>
</evidence>
<comment type="subcellular location">
    <subcellularLocation>
        <location evidence="1">Nucleus</location>
    </subcellularLocation>
</comment>
<keyword evidence="3" id="KW-0235">DNA replication</keyword>
<evidence type="ECO:0000256" key="3">
    <source>
        <dbReference type="ARBA" id="ARBA00022705"/>
    </source>
</evidence>
<sequence>MQYIQTPVFSNSHLREEIIRSVLFINCGGILNHTTFWYYKPTSKVQLFIFDSHRPFNHFTLIDPLKKVYIIHDGCKSFDEFPTQEDQMIYQQLQNEDSDSDEDEEEDEDSEDEEVKEELENLKDSENEEAAESDEDVYGERVEKRKDEDEEAEVVDGGDEEMHEVKVGQKRQRDEKEQIQDRRKLKRQKRMKFRNYYNGQFYYKCCSYLMYQVSQSLNRETREMLWLWIVGMTDLIIHYKQSSYNYSEDELLCDEEVQRLNPNIYNIDINEDDFDQNDDENNNGARKREQDLFKMISLQSRNKEIGTISMETELRLMLLRHWSLYESMCNSNYLVAKMTLWKEPGQKQMRRFLATVGISLEEAKQSYGFMEPGVRNTLKQRISDASLDFSLDNIMQKTYMLQLDSKTQILATDMAYALTSILESPRNLTNKQFQSSLVKFEEGKSYSDVSNLLSNRVQGTLNQSTLLMKEIEQREHLEYIQQCKYDNFYVALDALDKNRKNLLEKGIDLAKDIQKAIIHVGTSIIDKKQIKIANRFRYVMIDNDYLKDVELFQYPLALQKLALFLMETYKAIKLNSKEKPLIISVRNSKKGTTMICAVLGQSIEVDYGRNNFNDFFRQIVESKNLKAKHDAFDTSIIEIRNEDFRAFIDELSNSN</sequence>
<dbReference type="GO" id="GO:0003682">
    <property type="term" value="F:chromatin binding"/>
    <property type="evidence" value="ECO:0007669"/>
    <property type="project" value="TreeGrafter"/>
</dbReference>
<evidence type="ECO:0000256" key="4">
    <source>
        <dbReference type="ARBA" id="ARBA00023242"/>
    </source>
</evidence>
<feature type="compositionally biased region" description="Acidic residues" evidence="6">
    <location>
        <begin position="148"/>
        <end position="162"/>
    </location>
</feature>
<dbReference type="OMA" id="EDCFMEA"/>
<feature type="compositionally biased region" description="Acidic residues" evidence="6">
    <location>
        <begin position="126"/>
        <end position="137"/>
    </location>
</feature>
<evidence type="ECO:0000313" key="8">
    <source>
        <dbReference type="Proteomes" id="UP000039865"/>
    </source>
</evidence>
<dbReference type="InParanoid" id="A0A077ZYD2"/>
<evidence type="ECO:0000256" key="1">
    <source>
        <dbReference type="ARBA" id="ARBA00004123"/>
    </source>
</evidence>
<dbReference type="PANTHER" id="PTHR10507:SF0">
    <property type="entry name" value="CELL DIVISION CONTROL PROTEIN 45 HOMOLOG"/>
    <property type="match status" value="1"/>
</dbReference>
<dbReference type="GO" id="GO:0000727">
    <property type="term" value="P:double-strand break repair via break-induced replication"/>
    <property type="evidence" value="ECO:0007669"/>
    <property type="project" value="TreeGrafter"/>
</dbReference>
<organism evidence="7 8">
    <name type="scientific">Stylonychia lemnae</name>
    <name type="common">Ciliate</name>
    <dbReference type="NCBI Taxonomy" id="5949"/>
    <lineage>
        <taxon>Eukaryota</taxon>
        <taxon>Sar</taxon>
        <taxon>Alveolata</taxon>
        <taxon>Ciliophora</taxon>
        <taxon>Intramacronucleata</taxon>
        <taxon>Spirotrichea</taxon>
        <taxon>Stichotrichia</taxon>
        <taxon>Sporadotrichida</taxon>
        <taxon>Oxytrichidae</taxon>
        <taxon>Stylonychinae</taxon>
        <taxon>Stylonychia</taxon>
    </lineage>
</organism>
<dbReference type="GO" id="GO:1902977">
    <property type="term" value="P:mitotic DNA replication preinitiation complex assembly"/>
    <property type="evidence" value="ECO:0007669"/>
    <property type="project" value="TreeGrafter"/>
</dbReference>
<comment type="similarity">
    <text evidence="2">Belongs to the CDC45 family.</text>
</comment>
<proteinExistence type="inferred from homology"/>
<dbReference type="InterPro" id="IPR003874">
    <property type="entry name" value="CDC45"/>
</dbReference>
<feature type="region of interest" description="Disordered" evidence="6">
    <location>
        <begin position="93"/>
        <end position="184"/>
    </location>
</feature>
<dbReference type="GO" id="GO:0003688">
    <property type="term" value="F:DNA replication origin binding"/>
    <property type="evidence" value="ECO:0007669"/>
    <property type="project" value="TreeGrafter"/>
</dbReference>
<keyword evidence="5" id="KW-0131">Cell cycle</keyword>
<name>A0A077ZYD2_STYLE</name>
<feature type="compositionally biased region" description="Acidic residues" evidence="6">
    <location>
        <begin position="96"/>
        <end position="117"/>
    </location>
</feature>